<feature type="transmembrane region" description="Helical" evidence="1">
    <location>
        <begin position="223"/>
        <end position="242"/>
    </location>
</feature>
<evidence type="ECO:0000256" key="1">
    <source>
        <dbReference type="SAM" id="Phobius"/>
    </source>
</evidence>
<feature type="transmembrane region" description="Helical" evidence="1">
    <location>
        <begin position="441"/>
        <end position="463"/>
    </location>
</feature>
<proteinExistence type="predicted"/>
<evidence type="ECO:0000313" key="4">
    <source>
        <dbReference type="Proteomes" id="UP000243255"/>
    </source>
</evidence>
<feature type="transmembrane region" description="Helical" evidence="1">
    <location>
        <begin position="408"/>
        <end position="429"/>
    </location>
</feature>
<dbReference type="Proteomes" id="UP000243255">
    <property type="component" value="Unassembled WGS sequence"/>
</dbReference>
<keyword evidence="1" id="KW-1133">Transmembrane helix</keyword>
<dbReference type="RefSeq" id="WP_073125550.1">
    <property type="nucleotide sequence ID" value="NZ_BAABCH010000100.1"/>
</dbReference>
<sequence length="464" mass="51060">MQTNVIYDIKTNEPKKDNKNLFKFLIPSILGLILFIIPLPYGKLINLEGLSPFNIGIGFLAELVKVVGKNQLNNIALVVISLSAILSVFSKVVKVKNEFLNNLLNVSLFWLCFRILGAVFIVMTVLQIGPQFIISDITGQTMLSILPSLLAIFLVSGFLLPFITDFGLMDLFGTLVSKSMYKLFKVPGRSAIDAVTSWLGDGTLGIMITNTQYKQGFYTAKEASIISVCFSLVSLPFSTVIADQLGFMPMFVPFYATVCIASLACALIMPRIYPLKKFKDNTYNDVEHLKEEIVPDGVNIFKFGLNRAIDRASTAPSIKEIIINGCKTVVDMYLGLLPLVMAWGTLALIVAEFTPFFDIISIPVVFLLNILNIPNAAEAAPAVLVGFTDMFLPSIMVSGNNISEVTKFIIGVLSITQLLYLTETGAVILKSDIPLNLKDLFLIFLTRTIIALPIITIIAKLIFK</sequence>
<feature type="domain" description="Nucleoside transporter/FeoB GTPase Gate" evidence="2">
    <location>
        <begin position="148"/>
        <end position="246"/>
    </location>
</feature>
<keyword evidence="4" id="KW-1185">Reference proteome</keyword>
<organism evidence="3 4">
    <name type="scientific">Asaccharospora irregularis DSM 2635</name>
    <dbReference type="NCBI Taxonomy" id="1121321"/>
    <lineage>
        <taxon>Bacteria</taxon>
        <taxon>Bacillati</taxon>
        <taxon>Bacillota</taxon>
        <taxon>Clostridia</taxon>
        <taxon>Peptostreptococcales</taxon>
        <taxon>Peptostreptococcaceae</taxon>
        <taxon>Asaccharospora</taxon>
    </lineage>
</organism>
<keyword evidence="1" id="KW-0812">Transmembrane</keyword>
<evidence type="ECO:0000313" key="3">
    <source>
        <dbReference type="EMBL" id="SHG91621.1"/>
    </source>
</evidence>
<protein>
    <submittedName>
        <fullName evidence="3">Nucleoside recognition GATE domain-containing membrane protein YjiH</fullName>
    </submittedName>
</protein>
<reference evidence="4" key="1">
    <citation type="submission" date="2016-11" db="EMBL/GenBank/DDBJ databases">
        <authorList>
            <person name="Varghese N."/>
            <person name="Submissions S."/>
        </authorList>
    </citation>
    <scope>NUCLEOTIDE SEQUENCE [LARGE SCALE GENOMIC DNA]</scope>
    <source>
        <strain evidence="4">DSM 2635</strain>
    </source>
</reference>
<gene>
    <name evidence="3" type="ORF">SAMN04488530_11140</name>
</gene>
<feature type="transmembrane region" description="Helical" evidence="1">
    <location>
        <begin position="254"/>
        <end position="273"/>
    </location>
</feature>
<feature type="transmembrane region" description="Helical" evidence="1">
    <location>
        <begin position="21"/>
        <end position="39"/>
    </location>
</feature>
<feature type="transmembrane region" description="Helical" evidence="1">
    <location>
        <begin position="332"/>
        <end position="351"/>
    </location>
</feature>
<dbReference type="InterPro" id="IPR011642">
    <property type="entry name" value="Gate_dom"/>
</dbReference>
<dbReference type="EMBL" id="FQWX01000011">
    <property type="protein sequence ID" value="SHG91621.1"/>
    <property type="molecule type" value="Genomic_DNA"/>
</dbReference>
<name>A0A1M5NPZ0_9FIRM</name>
<feature type="transmembrane region" description="Helical" evidence="1">
    <location>
        <begin position="108"/>
        <end position="129"/>
    </location>
</feature>
<keyword evidence="1" id="KW-0472">Membrane</keyword>
<evidence type="ECO:0000259" key="2">
    <source>
        <dbReference type="Pfam" id="PF07670"/>
    </source>
</evidence>
<feature type="transmembrane region" description="Helical" evidence="1">
    <location>
        <begin position="141"/>
        <end position="163"/>
    </location>
</feature>
<accession>A0A1M5NPZ0</accession>
<dbReference type="Pfam" id="PF07670">
    <property type="entry name" value="Gate"/>
    <property type="match status" value="1"/>
</dbReference>
<dbReference type="AlphaFoldDB" id="A0A1M5NPZ0"/>
<feature type="transmembrane region" description="Helical" evidence="1">
    <location>
        <begin position="75"/>
        <end position="93"/>
    </location>
</feature>